<keyword evidence="7" id="KW-0347">Helicase</keyword>
<dbReference type="InterPro" id="IPR050496">
    <property type="entry name" value="SNF2_RAD54_helicase_repair"/>
</dbReference>
<dbReference type="Pfam" id="PF08658">
    <property type="entry name" value="Rad54_N"/>
    <property type="match status" value="1"/>
</dbReference>
<dbReference type="InterPro" id="IPR014001">
    <property type="entry name" value="Helicase_ATP-bd"/>
</dbReference>
<dbReference type="PANTHER" id="PTHR45629">
    <property type="entry name" value="SNF2/RAD54 FAMILY MEMBER"/>
    <property type="match status" value="1"/>
</dbReference>
<dbReference type="GO" id="GO:0005524">
    <property type="term" value="F:ATP binding"/>
    <property type="evidence" value="ECO:0007669"/>
    <property type="project" value="UniProtKB-KW"/>
</dbReference>
<evidence type="ECO:0000313" key="15">
    <source>
        <dbReference type="EMBL" id="EKM55219.1"/>
    </source>
</evidence>
<dbReference type="InterPro" id="IPR001650">
    <property type="entry name" value="Helicase_C-like"/>
</dbReference>
<dbReference type="InterPro" id="IPR013967">
    <property type="entry name" value="Rad54_N"/>
</dbReference>
<evidence type="ECO:0000256" key="1">
    <source>
        <dbReference type="ARBA" id="ARBA00004123"/>
    </source>
</evidence>
<keyword evidence="9" id="KW-0238">DNA-binding</keyword>
<proteinExistence type="inferred from homology"/>
<dbReference type="GeneID" id="18909628"/>
<keyword evidence="8" id="KW-0067">ATP-binding</keyword>
<evidence type="ECO:0000259" key="14">
    <source>
        <dbReference type="PROSITE" id="PS51194"/>
    </source>
</evidence>
<comment type="similarity">
    <text evidence="2">Belongs to the SNF2/RAD54 helicase family.</text>
</comment>
<dbReference type="HOGENOM" id="CLU_000315_10_2_1"/>
<dbReference type="Proteomes" id="UP000008370">
    <property type="component" value="Unassembled WGS sequence"/>
</dbReference>
<evidence type="ECO:0000256" key="4">
    <source>
        <dbReference type="ARBA" id="ARBA00022741"/>
    </source>
</evidence>
<evidence type="ECO:0000256" key="5">
    <source>
        <dbReference type="ARBA" id="ARBA00022763"/>
    </source>
</evidence>
<organism evidence="15 16">
    <name type="scientific">Phanerochaete carnosa (strain HHB-10118-sp)</name>
    <name type="common">White-rot fungus</name>
    <name type="synonym">Peniophora carnosa</name>
    <dbReference type="NCBI Taxonomy" id="650164"/>
    <lineage>
        <taxon>Eukaryota</taxon>
        <taxon>Fungi</taxon>
        <taxon>Dikarya</taxon>
        <taxon>Basidiomycota</taxon>
        <taxon>Agaricomycotina</taxon>
        <taxon>Agaricomycetes</taxon>
        <taxon>Polyporales</taxon>
        <taxon>Phanerochaetaceae</taxon>
        <taxon>Phanerochaete</taxon>
    </lineage>
</organism>
<dbReference type="PANTHER" id="PTHR45629:SF7">
    <property type="entry name" value="DNA EXCISION REPAIR PROTEIN ERCC-6-RELATED"/>
    <property type="match status" value="1"/>
</dbReference>
<gene>
    <name evidence="15" type="ORF">PHACADRAFT_173301</name>
</gene>
<dbReference type="SMART" id="SM00487">
    <property type="entry name" value="DEXDc"/>
    <property type="match status" value="1"/>
</dbReference>
<dbReference type="Gene3D" id="1.20.120.850">
    <property type="entry name" value="SWI2/SNF2 ATPases, N-terminal domain"/>
    <property type="match status" value="1"/>
</dbReference>
<evidence type="ECO:0000256" key="11">
    <source>
        <dbReference type="ARBA" id="ARBA00023242"/>
    </source>
</evidence>
<keyword evidence="3" id="KW-0597">Phosphoprotein</keyword>
<feature type="region of interest" description="Disordered" evidence="12">
    <location>
        <begin position="1"/>
        <end position="85"/>
    </location>
</feature>
<protein>
    <recommendedName>
        <fullName evidence="17">DNA repair protein, SNF2 family</fullName>
    </recommendedName>
</protein>
<dbReference type="GO" id="GO:0016817">
    <property type="term" value="F:hydrolase activity, acting on acid anhydrides"/>
    <property type="evidence" value="ECO:0007669"/>
    <property type="project" value="InterPro"/>
</dbReference>
<dbReference type="GO" id="GO:0007131">
    <property type="term" value="P:reciprocal meiotic recombination"/>
    <property type="evidence" value="ECO:0007669"/>
    <property type="project" value="TreeGrafter"/>
</dbReference>
<evidence type="ECO:0000256" key="9">
    <source>
        <dbReference type="ARBA" id="ARBA00023125"/>
    </source>
</evidence>
<dbReference type="AlphaFoldDB" id="K5W8B5"/>
<dbReference type="Pfam" id="PF00176">
    <property type="entry name" value="SNF2-rel_dom"/>
    <property type="match status" value="1"/>
</dbReference>
<dbReference type="PROSITE" id="PS51192">
    <property type="entry name" value="HELICASE_ATP_BIND_1"/>
    <property type="match status" value="1"/>
</dbReference>
<dbReference type="FunFam" id="3.40.50.300:FF:000332">
    <property type="entry name" value="DNA repair and recombination protein RAD54-like"/>
    <property type="match status" value="1"/>
</dbReference>
<dbReference type="GO" id="GO:0015616">
    <property type="term" value="F:DNA translocase activity"/>
    <property type="evidence" value="ECO:0007669"/>
    <property type="project" value="TreeGrafter"/>
</dbReference>
<keyword evidence="4" id="KW-0547">Nucleotide-binding</keyword>
<keyword evidence="5" id="KW-0227">DNA damage</keyword>
<dbReference type="GO" id="GO:0045003">
    <property type="term" value="P:double-strand break repair via synthesis-dependent strand annealing"/>
    <property type="evidence" value="ECO:0007669"/>
    <property type="project" value="TreeGrafter"/>
</dbReference>
<dbReference type="GO" id="GO:0004386">
    <property type="term" value="F:helicase activity"/>
    <property type="evidence" value="ECO:0007669"/>
    <property type="project" value="UniProtKB-KW"/>
</dbReference>
<comment type="subcellular location">
    <subcellularLocation>
        <location evidence="1">Nucleus</location>
    </subcellularLocation>
</comment>
<dbReference type="Gene3D" id="3.40.50.300">
    <property type="entry name" value="P-loop containing nucleotide triphosphate hydrolases"/>
    <property type="match status" value="1"/>
</dbReference>
<dbReference type="Gene3D" id="3.40.50.10810">
    <property type="entry name" value="Tandem AAA-ATPase domain"/>
    <property type="match status" value="1"/>
</dbReference>
<name>K5W8B5_PHACS</name>
<feature type="compositionally biased region" description="Polar residues" evidence="12">
    <location>
        <begin position="1"/>
        <end position="10"/>
    </location>
</feature>
<feature type="region of interest" description="Disordered" evidence="12">
    <location>
        <begin position="148"/>
        <end position="167"/>
    </location>
</feature>
<keyword evidence="10" id="KW-0234">DNA repair</keyword>
<dbReference type="InterPro" id="IPR038718">
    <property type="entry name" value="SNF2-like_sf"/>
</dbReference>
<evidence type="ECO:0000313" key="16">
    <source>
        <dbReference type="Proteomes" id="UP000008370"/>
    </source>
</evidence>
<dbReference type="PROSITE" id="PS51194">
    <property type="entry name" value="HELICASE_CTER"/>
    <property type="match status" value="1"/>
</dbReference>
<sequence length="799" mass="91953">MLKRAPTTTDGRIVDRLQESVRVNKPFKPPTLAVQREQSQRKRKRVSYKGAQADGDDDDEPKSKKKKDMLDGPRDNNIQSAPVYKPKPFDQVSRRFSIPSMKNAAGEYVQKPMSNVALGIRPVANIIPRPLHDPMEDHAIVLYDPTVDDRETDEERKERELEEEKERAAKEAREKIAGLYNPHKSLREILGGGTKKKLNKKVPVVIDPRLGKVLRPHQIEGVQFMFKATTGMIVEHQYGCIMADEMGLGKTLQCLTLMWTLLKQSPHAGRSTAERVIIACPASLVKNWGNEIVKWLGPGVVGTVLLDGTDNLGKARRWIEQPRGRNCTNPVLITSYEYLRTLGESYPSICEMEIGLLLCDEGHRLKNTESKTWQVLSTLKAKRRVILTGTPIQNDLTEYFSLLSFALPTYLGTRNEFRKNFENAIIRGRDADASDAVREKSEQKLKDLAALVSKFIIRRTNDLLSKYLPVKYEHVVFCHMSDIQRDMYCHFVDHPQTKTELRGKEAKPLVAINILKKLVNHPELLPIGKETKHAEWDNKKDAEKEMEMRDVHTEWSGKFLVLERFLDKMRQETNDKIVLISNYTSTLDVFEKLLRAKRYGYFRLDGKMNVKKRQEVVDKFNNPEVPEFVFLLSSKAGGCGINLIGANRLILFDPDWNPASDQQALARVWRDGQKKECFVYRFICTGTIEEKVFQRQAQKQSLSSAVVDEKEDVERFFSRDNLRQLFKYNDKTLCETHETFKCKRCKNGKQFMKSQALLYGDASTWNHYTNEELRNNHDDLLRAETGLPEISFVFQYISH</sequence>
<dbReference type="GO" id="GO:0005634">
    <property type="term" value="C:nucleus"/>
    <property type="evidence" value="ECO:0007669"/>
    <property type="project" value="UniProtKB-SubCell"/>
</dbReference>
<evidence type="ECO:0000256" key="6">
    <source>
        <dbReference type="ARBA" id="ARBA00022801"/>
    </source>
</evidence>
<dbReference type="CDD" id="cd18793">
    <property type="entry name" value="SF2_C_SNF"/>
    <property type="match status" value="1"/>
</dbReference>
<dbReference type="STRING" id="650164.K5W8B5"/>
<dbReference type="Pfam" id="PF00271">
    <property type="entry name" value="Helicase_C"/>
    <property type="match status" value="1"/>
</dbReference>
<keyword evidence="16" id="KW-1185">Reference proteome</keyword>
<dbReference type="KEGG" id="pco:PHACADRAFT_173301"/>
<evidence type="ECO:0000256" key="10">
    <source>
        <dbReference type="ARBA" id="ARBA00023204"/>
    </source>
</evidence>
<dbReference type="SMART" id="SM00490">
    <property type="entry name" value="HELICc"/>
    <property type="match status" value="1"/>
</dbReference>
<dbReference type="InterPro" id="IPR000330">
    <property type="entry name" value="SNF2_N"/>
</dbReference>
<evidence type="ECO:0000256" key="12">
    <source>
        <dbReference type="SAM" id="MobiDB-lite"/>
    </source>
</evidence>
<dbReference type="InParanoid" id="K5W8B5"/>
<dbReference type="FunCoup" id="K5W8B5">
    <property type="interactions" value="438"/>
</dbReference>
<reference evidence="15 16" key="1">
    <citation type="journal article" date="2012" name="BMC Genomics">
        <title>Comparative genomics of the white-rot fungi, Phanerochaete carnosa and P. chrysosporium, to elucidate the genetic basis of the distinct wood types they colonize.</title>
        <authorList>
            <person name="Suzuki H."/>
            <person name="MacDonald J."/>
            <person name="Syed K."/>
            <person name="Salamov A."/>
            <person name="Hori C."/>
            <person name="Aerts A."/>
            <person name="Henrissat B."/>
            <person name="Wiebenga A."/>
            <person name="vanKuyk P.A."/>
            <person name="Barry K."/>
            <person name="Lindquist E."/>
            <person name="LaButti K."/>
            <person name="Lapidus A."/>
            <person name="Lucas S."/>
            <person name="Coutinho P."/>
            <person name="Gong Y."/>
            <person name="Samejima M."/>
            <person name="Mahadevan R."/>
            <person name="Abou-Zaid M."/>
            <person name="de Vries R.P."/>
            <person name="Igarashi K."/>
            <person name="Yadav J.S."/>
            <person name="Grigoriev I.V."/>
            <person name="Master E.R."/>
        </authorList>
    </citation>
    <scope>NUCLEOTIDE SEQUENCE [LARGE SCALE GENOMIC DNA]</scope>
    <source>
        <strain evidence="15 16">HHB-10118-sp</strain>
    </source>
</reference>
<dbReference type="InterPro" id="IPR049730">
    <property type="entry name" value="SNF2/RAD54-like_C"/>
</dbReference>
<feature type="domain" description="Helicase C-terminal" evidence="14">
    <location>
        <begin position="561"/>
        <end position="718"/>
    </location>
</feature>
<keyword evidence="11" id="KW-0539">Nucleus</keyword>
<evidence type="ECO:0000256" key="7">
    <source>
        <dbReference type="ARBA" id="ARBA00022806"/>
    </source>
</evidence>
<dbReference type="SUPFAM" id="SSF52540">
    <property type="entry name" value="P-loop containing nucleoside triphosphate hydrolases"/>
    <property type="match status" value="2"/>
</dbReference>
<dbReference type="RefSeq" id="XP_007395555.1">
    <property type="nucleotide sequence ID" value="XM_007395493.1"/>
</dbReference>
<evidence type="ECO:0000259" key="13">
    <source>
        <dbReference type="PROSITE" id="PS51192"/>
    </source>
</evidence>
<keyword evidence="6" id="KW-0378">Hydrolase</keyword>
<evidence type="ECO:0000256" key="8">
    <source>
        <dbReference type="ARBA" id="ARBA00022840"/>
    </source>
</evidence>
<dbReference type="GO" id="GO:0003677">
    <property type="term" value="F:DNA binding"/>
    <property type="evidence" value="ECO:0007669"/>
    <property type="project" value="UniProtKB-KW"/>
</dbReference>
<evidence type="ECO:0000256" key="3">
    <source>
        <dbReference type="ARBA" id="ARBA00022553"/>
    </source>
</evidence>
<dbReference type="InterPro" id="IPR027417">
    <property type="entry name" value="P-loop_NTPase"/>
</dbReference>
<accession>K5W8B5</accession>
<dbReference type="EMBL" id="JH930472">
    <property type="protein sequence ID" value="EKM55219.1"/>
    <property type="molecule type" value="Genomic_DNA"/>
</dbReference>
<dbReference type="OrthoDB" id="413460at2759"/>
<evidence type="ECO:0008006" key="17">
    <source>
        <dbReference type="Google" id="ProtNLM"/>
    </source>
</evidence>
<evidence type="ECO:0000256" key="2">
    <source>
        <dbReference type="ARBA" id="ARBA00007025"/>
    </source>
</evidence>
<feature type="domain" description="Helicase ATP-binding" evidence="13">
    <location>
        <begin position="231"/>
        <end position="409"/>
    </location>
</feature>